<comment type="caution">
    <text evidence="5">The sequence shown here is derived from an EMBL/GenBank/DDBJ whole genome shotgun (WGS) entry which is preliminary data.</text>
</comment>
<dbReference type="SUPFAM" id="SSF55073">
    <property type="entry name" value="Nucleotide cyclase"/>
    <property type="match status" value="1"/>
</dbReference>
<dbReference type="EC" id="2.7.7.65" evidence="1"/>
<dbReference type="Pfam" id="PF00990">
    <property type="entry name" value="GGDEF"/>
    <property type="match status" value="1"/>
</dbReference>
<proteinExistence type="predicted"/>
<sequence>MSTPPTPTDPIRAATSPARKAAAVGPLSRLLFGDVPERRGPLTLTLLSVLVYALFALVVNWQARMGLMDARDAATWSAIGLSGILGFYALIRTGLSRRLGSDPSMTFPQITFSSLATVYGYAIDPPMRGAVIAIMVLNLMWGMFVLRDRQTLGLCAFGLALLAATMGWKIATRPDLFPPRIEMLNFAFAAIVLVAAAVVSMRMGTLRMRLAQRKGELQQALATIRELAQVDELTRLSNRRHVIEALAAEQVRCLRSGRPLSVVLIDLDHFKAINDQHGHAVGDAVLCAFADALRGGLRESDAAGRWGGEEFLLLLPDTSAAAAAVLVDRLRDAVARMSFDHVLPGLRISFSAGVTECAPDEHSHVAIERADQAMYLAKEAGRARTTVHGRDALSA</sequence>
<dbReference type="GO" id="GO:0052621">
    <property type="term" value="F:diguanylate cyclase activity"/>
    <property type="evidence" value="ECO:0007669"/>
    <property type="project" value="UniProtKB-EC"/>
</dbReference>
<dbReference type="Proteomes" id="UP001139353">
    <property type="component" value="Unassembled WGS sequence"/>
</dbReference>
<dbReference type="SMART" id="SM00267">
    <property type="entry name" value="GGDEF"/>
    <property type="match status" value="1"/>
</dbReference>
<name>A0A9X2C350_9BURK</name>
<keyword evidence="3" id="KW-0472">Membrane</keyword>
<dbReference type="FunFam" id="3.30.70.270:FF:000001">
    <property type="entry name" value="Diguanylate cyclase domain protein"/>
    <property type="match status" value="1"/>
</dbReference>
<feature type="transmembrane region" description="Helical" evidence="3">
    <location>
        <begin position="153"/>
        <end position="171"/>
    </location>
</feature>
<evidence type="ECO:0000256" key="3">
    <source>
        <dbReference type="SAM" id="Phobius"/>
    </source>
</evidence>
<dbReference type="NCBIfam" id="TIGR00254">
    <property type="entry name" value="GGDEF"/>
    <property type="match status" value="1"/>
</dbReference>
<dbReference type="InterPro" id="IPR050469">
    <property type="entry name" value="Diguanylate_Cyclase"/>
</dbReference>
<evidence type="ECO:0000256" key="2">
    <source>
        <dbReference type="ARBA" id="ARBA00034247"/>
    </source>
</evidence>
<accession>A0A9X2C350</accession>
<dbReference type="RefSeq" id="WP_275682881.1">
    <property type="nucleotide sequence ID" value="NZ_JAJLJH010000003.1"/>
</dbReference>
<keyword evidence="6" id="KW-1185">Reference proteome</keyword>
<dbReference type="GO" id="GO:1902201">
    <property type="term" value="P:negative regulation of bacterial-type flagellum-dependent cell motility"/>
    <property type="evidence" value="ECO:0007669"/>
    <property type="project" value="TreeGrafter"/>
</dbReference>
<evidence type="ECO:0000313" key="6">
    <source>
        <dbReference type="Proteomes" id="UP001139353"/>
    </source>
</evidence>
<dbReference type="InterPro" id="IPR029787">
    <property type="entry name" value="Nucleotide_cyclase"/>
</dbReference>
<keyword evidence="3" id="KW-0812">Transmembrane</keyword>
<dbReference type="PROSITE" id="PS50887">
    <property type="entry name" value="GGDEF"/>
    <property type="match status" value="1"/>
</dbReference>
<dbReference type="InterPro" id="IPR043128">
    <property type="entry name" value="Rev_trsase/Diguanyl_cyclase"/>
</dbReference>
<feature type="transmembrane region" description="Helical" evidence="3">
    <location>
        <begin position="73"/>
        <end position="91"/>
    </location>
</feature>
<comment type="catalytic activity">
    <reaction evidence="2">
        <text>2 GTP = 3',3'-c-di-GMP + 2 diphosphate</text>
        <dbReference type="Rhea" id="RHEA:24898"/>
        <dbReference type="ChEBI" id="CHEBI:33019"/>
        <dbReference type="ChEBI" id="CHEBI:37565"/>
        <dbReference type="ChEBI" id="CHEBI:58805"/>
        <dbReference type="EC" id="2.7.7.65"/>
    </reaction>
</comment>
<dbReference type="InterPro" id="IPR000160">
    <property type="entry name" value="GGDEF_dom"/>
</dbReference>
<dbReference type="Gene3D" id="3.30.70.270">
    <property type="match status" value="1"/>
</dbReference>
<keyword evidence="3" id="KW-1133">Transmembrane helix</keyword>
<gene>
    <name evidence="5" type="ORF">LPC04_14100</name>
</gene>
<dbReference type="AlphaFoldDB" id="A0A9X2C350"/>
<reference evidence="5" key="1">
    <citation type="submission" date="2021-11" db="EMBL/GenBank/DDBJ databases">
        <title>BS-T2-15 a new species belonging to the Comamonadaceae family isolated from the soil of a French oak forest.</title>
        <authorList>
            <person name="Mieszkin S."/>
            <person name="Alain K."/>
        </authorList>
    </citation>
    <scope>NUCLEOTIDE SEQUENCE</scope>
    <source>
        <strain evidence="5">BS-T2-15</strain>
    </source>
</reference>
<evidence type="ECO:0000256" key="1">
    <source>
        <dbReference type="ARBA" id="ARBA00012528"/>
    </source>
</evidence>
<feature type="transmembrane region" description="Helical" evidence="3">
    <location>
        <begin position="42"/>
        <end position="61"/>
    </location>
</feature>
<feature type="transmembrane region" description="Helical" evidence="3">
    <location>
        <begin position="183"/>
        <end position="204"/>
    </location>
</feature>
<feature type="domain" description="GGDEF" evidence="4">
    <location>
        <begin position="258"/>
        <end position="390"/>
    </location>
</feature>
<dbReference type="PANTHER" id="PTHR45138:SF9">
    <property type="entry name" value="DIGUANYLATE CYCLASE DGCM-RELATED"/>
    <property type="match status" value="1"/>
</dbReference>
<evidence type="ECO:0000259" key="4">
    <source>
        <dbReference type="PROSITE" id="PS50887"/>
    </source>
</evidence>
<evidence type="ECO:0000313" key="5">
    <source>
        <dbReference type="EMBL" id="MCK9686840.1"/>
    </source>
</evidence>
<protein>
    <recommendedName>
        <fullName evidence="1">diguanylate cyclase</fullName>
        <ecNumber evidence="1">2.7.7.65</ecNumber>
    </recommendedName>
</protein>
<dbReference type="PANTHER" id="PTHR45138">
    <property type="entry name" value="REGULATORY COMPONENTS OF SENSORY TRANSDUCTION SYSTEM"/>
    <property type="match status" value="1"/>
</dbReference>
<organism evidence="5 6">
    <name type="scientific">Scleromatobacter humisilvae</name>
    <dbReference type="NCBI Taxonomy" id="2897159"/>
    <lineage>
        <taxon>Bacteria</taxon>
        <taxon>Pseudomonadati</taxon>
        <taxon>Pseudomonadota</taxon>
        <taxon>Betaproteobacteria</taxon>
        <taxon>Burkholderiales</taxon>
        <taxon>Sphaerotilaceae</taxon>
        <taxon>Scleromatobacter</taxon>
    </lineage>
</organism>
<feature type="transmembrane region" description="Helical" evidence="3">
    <location>
        <begin position="129"/>
        <end position="146"/>
    </location>
</feature>
<dbReference type="EMBL" id="JAJLJH010000003">
    <property type="protein sequence ID" value="MCK9686840.1"/>
    <property type="molecule type" value="Genomic_DNA"/>
</dbReference>
<dbReference type="GO" id="GO:0005886">
    <property type="term" value="C:plasma membrane"/>
    <property type="evidence" value="ECO:0007669"/>
    <property type="project" value="TreeGrafter"/>
</dbReference>
<dbReference type="GO" id="GO:0043709">
    <property type="term" value="P:cell adhesion involved in single-species biofilm formation"/>
    <property type="evidence" value="ECO:0007669"/>
    <property type="project" value="TreeGrafter"/>
</dbReference>
<dbReference type="CDD" id="cd01949">
    <property type="entry name" value="GGDEF"/>
    <property type="match status" value="1"/>
</dbReference>